<dbReference type="Pfam" id="PF06985">
    <property type="entry name" value="HET"/>
    <property type="match status" value="1"/>
</dbReference>
<dbReference type="AlphaFoldDB" id="A0A9P8XWB0"/>
<evidence type="ECO:0000259" key="1">
    <source>
        <dbReference type="Pfam" id="PF06985"/>
    </source>
</evidence>
<feature type="domain" description="Heterokaryon incompatibility" evidence="1">
    <location>
        <begin position="66"/>
        <end position="236"/>
    </location>
</feature>
<dbReference type="RefSeq" id="XP_046006451.1">
    <property type="nucleotide sequence ID" value="XM_046155478.1"/>
</dbReference>
<comment type="caution">
    <text evidence="2">The sequence shown here is derived from an EMBL/GenBank/DDBJ whole genome shotgun (WGS) entry which is preliminary data.</text>
</comment>
<dbReference type="Pfam" id="PF26639">
    <property type="entry name" value="Het-6_barrel"/>
    <property type="match status" value="1"/>
</dbReference>
<organism evidence="2 3">
    <name type="scientific">Microdochium trichocladiopsis</name>
    <dbReference type="NCBI Taxonomy" id="1682393"/>
    <lineage>
        <taxon>Eukaryota</taxon>
        <taxon>Fungi</taxon>
        <taxon>Dikarya</taxon>
        <taxon>Ascomycota</taxon>
        <taxon>Pezizomycotina</taxon>
        <taxon>Sordariomycetes</taxon>
        <taxon>Xylariomycetidae</taxon>
        <taxon>Xylariales</taxon>
        <taxon>Microdochiaceae</taxon>
        <taxon>Microdochium</taxon>
    </lineage>
</organism>
<dbReference type="InterPro" id="IPR052895">
    <property type="entry name" value="HetReg/Transcr_Mod"/>
</dbReference>
<dbReference type="PANTHER" id="PTHR24148:SF82">
    <property type="entry name" value="HETEROKARYON INCOMPATIBILITY DOMAIN-CONTAINING PROTEIN"/>
    <property type="match status" value="1"/>
</dbReference>
<proteinExistence type="predicted"/>
<accession>A0A9P8XWB0</accession>
<dbReference type="GeneID" id="70185024"/>
<dbReference type="Proteomes" id="UP000756346">
    <property type="component" value="Unassembled WGS sequence"/>
</dbReference>
<dbReference type="OrthoDB" id="3553147at2759"/>
<evidence type="ECO:0000313" key="3">
    <source>
        <dbReference type="Proteomes" id="UP000756346"/>
    </source>
</evidence>
<sequence length="705" mass="79353">MARFRYSPLAGLGHRLRLATLMPGHFDDEVNITLKESSLFPLGHESGDDEDPEAAAGASEYANGQYTALSYVWGPTENPGHILVSDGHSKGELSITQNLGEALRYLRYSEKPRTLWVDAICINQGDVEERSSQVAFMAHLYRQARDIVVWLGPGGQDNEAEYGLEFLSTWGLRVDVDWDEFRVTVLQHFAEPPRREELGTAVNEALPGDSLNQKESRAVYYLISREWFKRLWTRQEVLNDRPKLVRCGTIEVDAQPFLRAIFMMHTNQTSFDLPAEDATRFLTRRQLVHDLCVASPETEPLERLRFGLRGLKCGDPVDHIYAALSLLPPFEQKLGIVPDYTLSPAAVFQDVATRLITRSKNLTLLKTCELSSKSISELPSWVPDWSSPIRVTPIENHWHASAWITANSQFIDDEHGGVGKILRAASICGPTVEAAHELDINLEEHNLVQSNVIVRMWELLRQHADLSRPYVGGNDLCDAFTKTFAAEFFEDRYLARVGRTTFEDAETFVRQLGAVPDKEELLDILRDYRPWRLRSFFAMAVRMFLGRCLITTAEGYIGLAPEHARPGDVVFVILGCRLPMLLRPGAGEVKDDGAVPLSAATTSTATRHKRWQVVGGCYVPGLMNGEAIHGPLPEGFQPVQTTTGRNMHRLVLRNERTGEVRMDMVQLLIDYGFEIAKFVKEPWELEVGLEQLQARGVSVEMIDIC</sequence>
<evidence type="ECO:0000313" key="2">
    <source>
        <dbReference type="EMBL" id="KAH7018184.1"/>
    </source>
</evidence>
<dbReference type="PANTHER" id="PTHR24148">
    <property type="entry name" value="ANKYRIN REPEAT DOMAIN-CONTAINING PROTEIN 39 HOMOLOG-RELATED"/>
    <property type="match status" value="1"/>
</dbReference>
<protein>
    <submittedName>
        <fullName evidence="2">Heterokaryon incompatibility protein-domain-containing protein</fullName>
    </submittedName>
</protein>
<dbReference type="EMBL" id="JAGTJQ010000011">
    <property type="protein sequence ID" value="KAH7018184.1"/>
    <property type="molecule type" value="Genomic_DNA"/>
</dbReference>
<gene>
    <name evidence="2" type="ORF">B0I36DRAFT_335449</name>
</gene>
<name>A0A9P8XWB0_9PEZI</name>
<keyword evidence="3" id="KW-1185">Reference proteome</keyword>
<reference evidence="2" key="1">
    <citation type="journal article" date="2021" name="Nat. Commun.">
        <title>Genetic determinants of endophytism in the Arabidopsis root mycobiome.</title>
        <authorList>
            <person name="Mesny F."/>
            <person name="Miyauchi S."/>
            <person name="Thiergart T."/>
            <person name="Pickel B."/>
            <person name="Atanasova L."/>
            <person name="Karlsson M."/>
            <person name="Huettel B."/>
            <person name="Barry K.W."/>
            <person name="Haridas S."/>
            <person name="Chen C."/>
            <person name="Bauer D."/>
            <person name="Andreopoulos W."/>
            <person name="Pangilinan J."/>
            <person name="LaButti K."/>
            <person name="Riley R."/>
            <person name="Lipzen A."/>
            <person name="Clum A."/>
            <person name="Drula E."/>
            <person name="Henrissat B."/>
            <person name="Kohler A."/>
            <person name="Grigoriev I.V."/>
            <person name="Martin F.M."/>
            <person name="Hacquard S."/>
        </authorList>
    </citation>
    <scope>NUCLEOTIDE SEQUENCE</scope>
    <source>
        <strain evidence="2">MPI-CAGE-CH-0230</strain>
    </source>
</reference>
<dbReference type="InterPro" id="IPR010730">
    <property type="entry name" value="HET"/>
</dbReference>